<dbReference type="AlphaFoldDB" id="A0A167K1R0"/>
<keyword evidence="2 10" id="KW-0575">Peroxidase</keyword>
<dbReference type="GO" id="GO:0004601">
    <property type="term" value="F:peroxidase activity"/>
    <property type="evidence" value="ECO:0007669"/>
    <property type="project" value="UniProtKB-KW"/>
</dbReference>
<evidence type="ECO:0000256" key="4">
    <source>
        <dbReference type="ARBA" id="ARBA00022723"/>
    </source>
</evidence>
<dbReference type="InterPro" id="IPR000028">
    <property type="entry name" value="Chloroperoxidase"/>
</dbReference>
<keyword evidence="6" id="KW-0408">Iron</keyword>
<dbReference type="GO" id="GO:0046872">
    <property type="term" value="F:metal ion binding"/>
    <property type="evidence" value="ECO:0007669"/>
    <property type="project" value="UniProtKB-KW"/>
</dbReference>
<accession>A0A167K1R0</accession>
<evidence type="ECO:0000256" key="8">
    <source>
        <dbReference type="SAM" id="SignalP"/>
    </source>
</evidence>
<proteinExistence type="inferred from homology"/>
<feature type="chain" id="PRO_5007889116" evidence="8">
    <location>
        <begin position="20"/>
        <end position="415"/>
    </location>
</feature>
<evidence type="ECO:0000256" key="6">
    <source>
        <dbReference type="ARBA" id="ARBA00023004"/>
    </source>
</evidence>
<dbReference type="OrthoDB" id="2542103at2759"/>
<evidence type="ECO:0000313" key="11">
    <source>
        <dbReference type="Proteomes" id="UP000076738"/>
    </source>
</evidence>
<dbReference type="Gene3D" id="1.10.489.10">
    <property type="entry name" value="Chloroperoxidase-like"/>
    <property type="match status" value="1"/>
</dbReference>
<evidence type="ECO:0000259" key="9">
    <source>
        <dbReference type="PROSITE" id="PS51405"/>
    </source>
</evidence>
<evidence type="ECO:0000313" key="10">
    <source>
        <dbReference type="EMBL" id="KZO94164.1"/>
    </source>
</evidence>
<feature type="domain" description="Heme haloperoxidase family profile" evidence="9">
    <location>
        <begin position="78"/>
        <end position="319"/>
    </location>
</feature>
<dbReference type="EMBL" id="KV417296">
    <property type="protein sequence ID" value="KZO94164.1"/>
    <property type="molecule type" value="Genomic_DNA"/>
</dbReference>
<keyword evidence="11" id="KW-1185">Reference proteome</keyword>
<evidence type="ECO:0000256" key="7">
    <source>
        <dbReference type="ARBA" id="ARBA00025795"/>
    </source>
</evidence>
<dbReference type="Pfam" id="PF01328">
    <property type="entry name" value="Peroxidase_2"/>
    <property type="match status" value="1"/>
</dbReference>
<dbReference type="SUPFAM" id="SSF47571">
    <property type="entry name" value="Cloroperoxidase"/>
    <property type="match status" value="1"/>
</dbReference>
<evidence type="ECO:0000256" key="3">
    <source>
        <dbReference type="ARBA" id="ARBA00022617"/>
    </source>
</evidence>
<dbReference type="InterPro" id="IPR036851">
    <property type="entry name" value="Chloroperoxidase-like_sf"/>
</dbReference>
<name>A0A167K1R0_CALVF</name>
<evidence type="ECO:0000256" key="5">
    <source>
        <dbReference type="ARBA" id="ARBA00023002"/>
    </source>
</evidence>
<keyword evidence="8" id="KW-0732">Signal</keyword>
<evidence type="ECO:0000256" key="2">
    <source>
        <dbReference type="ARBA" id="ARBA00022559"/>
    </source>
</evidence>
<comment type="cofactor">
    <cofactor evidence="1">
        <name>heme b</name>
        <dbReference type="ChEBI" id="CHEBI:60344"/>
    </cofactor>
</comment>
<comment type="similarity">
    <text evidence="7">Belongs to the chloroperoxidase family.</text>
</comment>
<sequence>MRFAAISLLLAATPLVVEAYPQYAKRLAGSRNDNRAKYPILRRAAAPYSDQYPYTGAKLDGQAGTGKGGVQVPAPGDTAHEYQDPPPGAYRGPCPGLNTLANHGFLSRDGITTYTEMVAGLQNVYNVDFPTAVVLTMLGFVFDGDPISEMLSIGGDATLTTGQDGNFTGEYGGVSKHGTFELDVSLTRNDFYLNGDSHSFNGTLFGMMLETAQNTSSAANPLFDFNAMALYRSQQYDRARVENPYLYFPQLALHNYGAATFLYEAFPSSAKNNTPDLETISSFFGAVQLANGTWSHVGERPPSNWHNRVTPMTLADVSDGIDALYAAYPKEFGANLAGVWYSLNQTHTSSGSNSSAGDSTLICGAYGELLNTALSAPQPYAMYGFVLEKAGPVFAPYNCSFAGAPTSIADLYTAL</sequence>
<protein>
    <submittedName>
        <fullName evidence="10">Cloroperoxidase</fullName>
    </submittedName>
</protein>
<organism evidence="10 11">
    <name type="scientific">Calocera viscosa (strain TUFC12733)</name>
    <dbReference type="NCBI Taxonomy" id="1330018"/>
    <lineage>
        <taxon>Eukaryota</taxon>
        <taxon>Fungi</taxon>
        <taxon>Dikarya</taxon>
        <taxon>Basidiomycota</taxon>
        <taxon>Agaricomycotina</taxon>
        <taxon>Dacrymycetes</taxon>
        <taxon>Dacrymycetales</taxon>
        <taxon>Dacrymycetaceae</taxon>
        <taxon>Calocera</taxon>
    </lineage>
</organism>
<keyword evidence="5" id="KW-0560">Oxidoreductase</keyword>
<dbReference type="Proteomes" id="UP000076738">
    <property type="component" value="Unassembled WGS sequence"/>
</dbReference>
<feature type="signal peptide" evidence="8">
    <location>
        <begin position="1"/>
        <end position="19"/>
    </location>
</feature>
<dbReference type="PANTHER" id="PTHR33577:SF15">
    <property type="entry name" value="HEME HALOPEROXIDASE FAMILY PROFILE DOMAIN-CONTAINING PROTEIN"/>
    <property type="match status" value="1"/>
</dbReference>
<keyword evidence="4" id="KW-0479">Metal-binding</keyword>
<dbReference type="PROSITE" id="PS51405">
    <property type="entry name" value="HEME_HALOPEROXIDASE"/>
    <property type="match status" value="1"/>
</dbReference>
<dbReference type="PANTHER" id="PTHR33577">
    <property type="entry name" value="STERIGMATOCYSTIN BIOSYNTHESIS PEROXIDASE STCC-RELATED"/>
    <property type="match status" value="1"/>
</dbReference>
<keyword evidence="3" id="KW-0349">Heme</keyword>
<evidence type="ECO:0000256" key="1">
    <source>
        <dbReference type="ARBA" id="ARBA00001970"/>
    </source>
</evidence>
<reference evidence="10 11" key="1">
    <citation type="journal article" date="2016" name="Mol. Biol. Evol.">
        <title>Comparative Genomics of Early-Diverging Mushroom-Forming Fungi Provides Insights into the Origins of Lignocellulose Decay Capabilities.</title>
        <authorList>
            <person name="Nagy L.G."/>
            <person name="Riley R."/>
            <person name="Tritt A."/>
            <person name="Adam C."/>
            <person name="Daum C."/>
            <person name="Floudas D."/>
            <person name="Sun H."/>
            <person name="Yadav J.S."/>
            <person name="Pangilinan J."/>
            <person name="Larsson K.H."/>
            <person name="Matsuura K."/>
            <person name="Barry K."/>
            <person name="Labutti K."/>
            <person name="Kuo R."/>
            <person name="Ohm R.A."/>
            <person name="Bhattacharya S.S."/>
            <person name="Shirouzu T."/>
            <person name="Yoshinaga Y."/>
            <person name="Martin F.M."/>
            <person name="Grigoriev I.V."/>
            <person name="Hibbett D.S."/>
        </authorList>
    </citation>
    <scope>NUCLEOTIDE SEQUENCE [LARGE SCALE GENOMIC DNA]</scope>
    <source>
        <strain evidence="10 11">TUFC12733</strain>
    </source>
</reference>
<gene>
    <name evidence="10" type="ORF">CALVIDRAFT_528936</name>
</gene>